<dbReference type="EMBL" id="CP011509">
    <property type="protein sequence ID" value="AKJ00352.1"/>
    <property type="molecule type" value="Genomic_DNA"/>
</dbReference>
<gene>
    <name evidence="1" type="ORF">AA314_01978</name>
</gene>
<accession>A0AAC8Q3S3</accession>
<protein>
    <submittedName>
        <fullName evidence="1">Uncharacterized protein</fullName>
    </submittedName>
</protein>
<dbReference type="KEGG" id="age:AA314_01978"/>
<name>A0AAC8Q3S3_9BACT</name>
<proteinExistence type="predicted"/>
<dbReference type="Proteomes" id="UP000035579">
    <property type="component" value="Chromosome"/>
</dbReference>
<evidence type="ECO:0000313" key="1">
    <source>
        <dbReference type="EMBL" id="AKJ00352.1"/>
    </source>
</evidence>
<sequence length="43" mass="4780">MSALLRLLGLFLPVLWGCSINQYQPSHFQFTTIIEKIEAGADG</sequence>
<evidence type="ECO:0000313" key="2">
    <source>
        <dbReference type="Proteomes" id="UP000035579"/>
    </source>
</evidence>
<organism evidence="1 2">
    <name type="scientific">Archangium gephyra</name>
    <dbReference type="NCBI Taxonomy" id="48"/>
    <lineage>
        <taxon>Bacteria</taxon>
        <taxon>Pseudomonadati</taxon>
        <taxon>Myxococcota</taxon>
        <taxon>Myxococcia</taxon>
        <taxon>Myxococcales</taxon>
        <taxon>Cystobacterineae</taxon>
        <taxon>Archangiaceae</taxon>
        <taxon>Archangium</taxon>
    </lineage>
</organism>
<reference evidence="1 2" key="1">
    <citation type="submission" date="2015-05" db="EMBL/GenBank/DDBJ databases">
        <title>Genome assembly of Archangium gephyra DSM 2261.</title>
        <authorList>
            <person name="Sharma G."/>
            <person name="Subramanian S."/>
        </authorList>
    </citation>
    <scope>NUCLEOTIDE SEQUENCE [LARGE SCALE GENOMIC DNA]</scope>
    <source>
        <strain evidence="1 2">DSM 2261</strain>
    </source>
</reference>
<dbReference type="AlphaFoldDB" id="A0AAC8Q3S3"/>